<feature type="active site" description="Proton donor" evidence="8">
    <location>
        <position position="541"/>
    </location>
</feature>
<dbReference type="Gene3D" id="3.30.560.10">
    <property type="entry name" value="Glucose Oxidase, domain 3"/>
    <property type="match status" value="1"/>
</dbReference>
<evidence type="ECO:0000313" key="14">
    <source>
        <dbReference type="Proteomes" id="UP001218218"/>
    </source>
</evidence>
<evidence type="ECO:0000256" key="6">
    <source>
        <dbReference type="ARBA" id="ARBA00023002"/>
    </source>
</evidence>
<dbReference type="Pfam" id="PF05199">
    <property type="entry name" value="GMC_oxred_C"/>
    <property type="match status" value="1"/>
</dbReference>
<accession>A0AAD6ZID5</accession>
<feature type="binding site" evidence="9">
    <location>
        <begin position="540"/>
        <end position="541"/>
    </location>
    <ligand>
        <name>FAD</name>
        <dbReference type="ChEBI" id="CHEBI:57692"/>
    </ligand>
</feature>
<dbReference type="InterPro" id="IPR012132">
    <property type="entry name" value="GMC_OxRdtase"/>
</dbReference>
<dbReference type="EMBL" id="JARIHO010000045">
    <property type="protein sequence ID" value="KAJ7323864.1"/>
    <property type="molecule type" value="Genomic_DNA"/>
</dbReference>
<evidence type="ECO:0000313" key="13">
    <source>
        <dbReference type="EMBL" id="KAJ7323864.1"/>
    </source>
</evidence>
<evidence type="ECO:0000256" key="2">
    <source>
        <dbReference type="ARBA" id="ARBA00010790"/>
    </source>
</evidence>
<evidence type="ECO:0000256" key="3">
    <source>
        <dbReference type="ARBA" id="ARBA00022630"/>
    </source>
</evidence>
<dbReference type="InterPro" id="IPR036188">
    <property type="entry name" value="FAD/NAD-bd_sf"/>
</dbReference>
<organism evidence="13 14">
    <name type="scientific">Mycena albidolilacea</name>
    <dbReference type="NCBI Taxonomy" id="1033008"/>
    <lineage>
        <taxon>Eukaryota</taxon>
        <taxon>Fungi</taxon>
        <taxon>Dikarya</taxon>
        <taxon>Basidiomycota</taxon>
        <taxon>Agaricomycotina</taxon>
        <taxon>Agaricomycetes</taxon>
        <taxon>Agaricomycetidae</taxon>
        <taxon>Agaricales</taxon>
        <taxon>Marasmiineae</taxon>
        <taxon>Mycenaceae</taxon>
        <taxon>Mycena</taxon>
    </lineage>
</organism>
<evidence type="ECO:0000256" key="1">
    <source>
        <dbReference type="ARBA" id="ARBA00001974"/>
    </source>
</evidence>
<feature type="binding site" evidence="9">
    <location>
        <position position="245"/>
    </location>
    <ligand>
        <name>FAD</name>
        <dbReference type="ChEBI" id="CHEBI:57692"/>
    </ligand>
</feature>
<evidence type="ECO:0000256" key="9">
    <source>
        <dbReference type="PIRSR" id="PIRSR000137-2"/>
    </source>
</evidence>
<dbReference type="SUPFAM" id="SSF54373">
    <property type="entry name" value="FAD-linked reductases, C-terminal domain"/>
    <property type="match status" value="1"/>
</dbReference>
<proteinExistence type="inferred from homology"/>
<comment type="similarity">
    <text evidence="2 10">Belongs to the GMC oxidoreductase family.</text>
</comment>
<gene>
    <name evidence="13" type="ORF">DFH08DRAFT_711512</name>
</gene>
<feature type="domain" description="Glucose-methanol-choline oxidoreductase N-terminal" evidence="12">
    <location>
        <begin position="285"/>
        <end position="299"/>
    </location>
</feature>
<name>A0AAD6ZID5_9AGAR</name>
<evidence type="ECO:0000259" key="12">
    <source>
        <dbReference type="PROSITE" id="PS00624"/>
    </source>
</evidence>
<dbReference type="SUPFAM" id="SSF51905">
    <property type="entry name" value="FAD/NAD(P)-binding domain"/>
    <property type="match status" value="1"/>
</dbReference>
<keyword evidence="6" id="KW-0560">Oxidoreductase</keyword>
<sequence>MSDLKFQPEDVVDKSFDYVICGGGTAGLTLAARLTEDPSVTVAVLEAGEHNIGEPLIDVPGQFGQTFGNLKFDWSFPTTPQKHSLNKSYLWQRGKGLGGSSAMNFYAWTKPPAGDVDAIEALGNPGWNWEEYSKYTRISETFHVAQKEQSDLYPHTHDLAFRGESGPIQVTVPHSVHTIDQIFQETLVKKGLKAIKDPYGGDITGTWMASANLDPKSWTRSYAATAYYMPNRGRKNLVVLTEATVARVLFADAPGKELTATGVEFIHGGKKLNVYAKKEVILSAGAIKSPQILELSGIGRKEILEKIKVECKIDLRGVGQNVQDHTYFGISYELNPDHKHETYDLMRDPQFAAEAKRLHSELKGMHRIGITSFAYFPLTSASSKAAALIQQAAEGVDALKKSGKLEPGQADILDKQIESLKDDKLPDLEIIAFPGYFTTITAPEAGKNYVTVLSVLNHPLSRGTIHARSNDPLDHPEIDPAYFENDSDLENLVQHIKYIRSMTDTEPWKSGVVREIDPGPDYQTDEDLRKYIYDCHGTCWHTVGSTSMLPLDKQGVVSPELKVYGTTNLRAVDVGIIPIHLATHTHATAYVIAEKGEFITISRRPRR</sequence>
<dbReference type="Pfam" id="PF00732">
    <property type="entry name" value="GMC_oxred_N"/>
    <property type="match status" value="1"/>
</dbReference>
<dbReference type="PROSITE" id="PS00623">
    <property type="entry name" value="GMC_OXRED_1"/>
    <property type="match status" value="1"/>
</dbReference>
<dbReference type="PANTHER" id="PTHR11552">
    <property type="entry name" value="GLUCOSE-METHANOL-CHOLINE GMC OXIDOREDUCTASE"/>
    <property type="match status" value="1"/>
</dbReference>
<dbReference type="Proteomes" id="UP001218218">
    <property type="component" value="Unassembled WGS sequence"/>
</dbReference>
<dbReference type="GO" id="GO:0050660">
    <property type="term" value="F:flavin adenine dinucleotide binding"/>
    <property type="evidence" value="ECO:0007669"/>
    <property type="project" value="InterPro"/>
</dbReference>
<dbReference type="InterPro" id="IPR007867">
    <property type="entry name" value="GMC_OxRtase_C"/>
</dbReference>
<evidence type="ECO:0000256" key="10">
    <source>
        <dbReference type="RuleBase" id="RU003968"/>
    </source>
</evidence>
<keyword evidence="4" id="KW-0732">Signal</keyword>
<feature type="active site" description="Proton acceptor" evidence="8">
    <location>
        <position position="584"/>
    </location>
</feature>
<protein>
    <submittedName>
        <fullName evidence="13">GMC oxidoreductase</fullName>
    </submittedName>
</protein>
<feature type="domain" description="Glucose-methanol-choline oxidoreductase N-terminal" evidence="11">
    <location>
        <begin position="94"/>
        <end position="117"/>
    </location>
</feature>
<evidence type="ECO:0000259" key="11">
    <source>
        <dbReference type="PROSITE" id="PS00623"/>
    </source>
</evidence>
<dbReference type="AlphaFoldDB" id="A0AAD6ZID5"/>
<keyword evidence="14" id="KW-1185">Reference proteome</keyword>
<dbReference type="PROSITE" id="PS00624">
    <property type="entry name" value="GMC_OXRED_2"/>
    <property type="match status" value="1"/>
</dbReference>
<dbReference type="Gene3D" id="3.50.50.60">
    <property type="entry name" value="FAD/NAD(P)-binding domain"/>
    <property type="match status" value="1"/>
</dbReference>
<dbReference type="PIRSF" id="PIRSF000137">
    <property type="entry name" value="Alcohol_oxidase"/>
    <property type="match status" value="1"/>
</dbReference>
<evidence type="ECO:0000256" key="4">
    <source>
        <dbReference type="ARBA" id="ARBA00022729"/>
    </source>
</evidence>
<evidence type="ECO:0000256" key="5">
    <source>
        <dbReference type="ARBA" id="ARBA00022827"/>
    </source>
</evidence>
<keyword evidence="7" id="KW-0325">Glycoprotein</keyword>
<dbReference type="InterPro" id="IPR000172">
    <property type="entry name" value="GMC_OxRdtase_N"/>
</dbReference>
<reference evidence="13" key="1">
    <citation type="submission" date="2023-03" db="EMBL/GenBank/DDBJ databases">
        <title>Massive genome expansion in bonnet fungi (Mycena s.s.) driven by repeated elements and novel gene families across ecological guilds.</title>
        <authorList>
            <consortium name="Lawrence Berkeley National Laboratory"/>
            <person name="Harder C.B."/>
            <person name="Miyauchi S."/>
            <person name="Viragh M."/>
            <person name="Kuo A."/>
            <person name="Thoen E."/>
            <person name="Andreopoulos B."/>
            <person name="Lu D."/>
            <person name="Skrede I."/>
            <person name="Drula E."/>
            <person name="Henrissat B."/>
            <person name="Morin E."/>
            <person name="Kohler A."/>
            <person name="Barry K."/>
            <person name="LaButti K."/>
            <person name="Morin E."/>
            <person name="Salamov A."/>
            <person name="Lipzen A."/>
            <person name="Mereny Z."/>
            <person name="Hegedus B."/>
            <person name="Baldrian P."/>
            <person name="Stursova M."/>
            <person name="Weitz H."/>
            <person name="Taylor A."/>
            <person name="Grigoriev I.V."/>
            <person name="Nagy L.G."/>
            <person name="Martin F."/>
            <person name="Kauserud H."/>
        </authorList>
    </citation>
    <scope>NUCLEOTIDE SEQUENCE</scope>
    <source>
        <strain evidence="13">CBHHK002</strain>
    </source>
</reference>
<comment type="caution">
    <text evidence="13">The sequence shown here is derived from an EMBL/GenBank/DDBJ whole genome shotgun (WGS) entry which is preliminary data.</text>
</comment>
<evidence type="ECO:0000256" key="7">
    <source>
        <dbReference type="ARBA" id="ARBA00023180"/>
    </source>
</evidence>
<dbReference type="PANTHER" id="PTHR11552:SF201">
    <property type="entry name" value="GLUCOSE-METHANOL-CHOLINE OXIDOREDUCTASE N-TERMINAL DOMAIN-CONTAINING PROTEIN"/>
    <property type="match status" value="1"/>
</dbReference>
<keyword evidence="5 9" id="KW-0274">FAD</keyword>
<dbReference type="GO" id="GO:0016614">
    <property type="term" value="F:oxidoreductase activity, acting on CH-OH group of donors"/>
    <property type="evidence" value="ECO:0007669"/>
    <property type="project" value="InterPro"/>
</dbReference>
<comment type="cofactor">
    <cofactor evidence="1 9">
        <name>FAD</name>
        <dbReference type="ChEBI" id="CHEBI:57692"/>
    </cofactor>
</comment>
<keyword evidence="3 10" id="KW-0285">Flavoprotein</keyword>
<evidence type="ECO:0000256" key="8">
    <source>
        <dbReference type="PIRSR" id="PIRSR000137-1"/>
    </source>
</evidence>